<dbReference type="PANTHER" id="PTHR35342:SF5">
    <property type="entry name" value="TRICARBOXYLIC TRANSPORT PROTEIN"/>
    <property type="match status" value="1"/>
</dbReference>
<proteinExistence type="predicted"/>
<keyword evidence="1" id="KW-0812">Transmembrane</keyword>
<organism evidence="3 4">
    <name type="scientific">Streptomyces coeruleofuscus</name>
    <dbReference type="NCBI Taxonomy" id="66879"/>
    <lineage>
        <taxon>Bacteria</taxon>
        <taxon>Bacillati</taxon>
        <taxon>Actinomycetota</taxon>
        <taxon>Actinomycetes</taxon>
        <taxon>Kitasatosporales</taxon>
        <taxon>Streptomycetaceae</taxon>
        <taxon>Streptomyces</taxon>
    </lineage>
</organism>
<keyword evidence="4" id="KW-1185">Reference proteome</keyword>
<dbReference type="Proteomes" id="UP001499986">
    <property type="component" value="Unassembled WGS sequence"/>
</dbReference>
<feature type="transmembrane region" description="Helical" evidence="1">
    <location>
        <begin position="156"/>
        <end position="173"/>
    </location>
</feature>
<feature type="transmembrane region" description="Helical" evidence="1">
    <location>
        <begin position="119"/>
        <end position="136"/>
    </location>
</feature>
<keyword evidence="1" id="KW-0472">Membrane</keyword>
<feature type="transmembrane region" description="Helical" evidence="1">
    <location>
        <begin position="72"/>
        <end position="90"/>
    </location>
</feature>
<feature type="domain" description="DUF112" evidence="2">
    <location>
        <begin position="25"/>
        <end position="124"/>
    </location>
</feature>
<dbReference type="RefSeq" id="WP_086846653.1">
    <property type="nucleotide sequence ID" value="NZ_BAAASE010000004.1"/>
</dbReference>
<keyword evidence="1" id="KW-1133">Transmembrane helix</keyword>
<reference evidence="4" key="1">
    <citation type="journal article" date="2019" name="Int. J. Syst. Evol. Microbiol.">
        <title>The Global Catalogue of Microorganisms (GCM) 10K type strain sequencing project: providing services to taxonomists for standard genome sequencing and annotation.</title>
        <authorList>
            <consortium name="The Broad Institute Genomics Platform"/>
            <consortium name="The Broad Institute Genome Sequencing Center for Infectious Disease"/>
            <person name="Wu L."/>
            <person name="Ma J."/>
        </authorList>
    </citation>
    <scope>NUCLEOTIDE SEQUENCE [LARGE SCALE GENOMIC DNA]</scope>
    <source>
        <strain evidence="4">JCM 4358</strain>
    </source>
</reference>
<sequence>MADHARLAERGGRAHPTEYYSGGATNIQPGPQLFEQQSTLVWTLIASLYLGNFMLLVLNLPMVRIWVRLLRLPAPVLSAGILCFALLGVYSLSQSTFEMMIAIGVAVLGLCMRRTGYPIAPLILGAVLGPLMEAQFRRALAFSEGDTAVFLTRPASAAILSLALVALVGPVLMRRRTQVRLPEPV</sequence>
<dbReference type="PANTHER" id="PTHR35342">
    <property type="entry name" value="TRICARBOXYLIC TRANSPORT PROTEIN"/>
    <property type="match status" value="1"/>
</dbReference>
<gene>
    <name evidence="3" type="ORF">GCM10010255_36680</name>
</gene>
<evidence type="ECO:0000313" key="3">
    <source>
        <dbReference type="EMBL" id="GAA2400371.1"/>
    </source>
</evidence>
<dbReference type="Pfam" id="PF01970">
    <property type="entry name" value="TctA"/>
    <property type="match status" value="1"/>
</dbReference>
<name>A0ABP5VDM6_9ACTN</name>
<feature type="transmembrane region" description="Helical" evidence="1">
    <location>
        <begin position="40"/>
        <end position="60"/>
    </location>
</feature>
<comment type="caution">
    <text evidence="3">The sequence shown here is derived from an EMBL/GenBank/DDBJ whole genome shotgun (WGS) entry which is preliminary data.</text>
</comment>
<accession>A0ABP5VDM6</accession>
<evidence type="ECO:0000256" key="1">
    <source>
        <dbReference type="SAM" id="Phobius"/>
    </source>
</evidence>
<evidence type="ECO:0000259" key="2">
    <source>
        <dbReference type="Pfam" id="PF01970"/>
    </source>
</evidence>
<evidence type="ECO:0000313" key="4">
    <source>
        <dbReference type="Proteomes" id="UP001499986"/>
    </source>
</evidence>
<dbReference type="EMBL" id="BAAASE010000004">
    <property type="protein sequence ID" value="GAA2400371.1"/>
    <property type="molecule type" value="Genomic_DNA"/>
</dbReference>
<dbReference type="InterPro" id="IPR002823">
    <property type="entry name" value="DUF112_TM"/>
</dbReference>
<protein>
    <recommendedName>
        <fullName evidence="2">DUF112 domain-containing protein</fullName>
    </recommendedName>
</protein>